<keyword evidence="1" id="KW-0853">WD repeat</keyword>
<dbReference type="SUPFAM" id="SSF50998">
    <property type="entry name" value="Quinoprotein alcohol dehydrogenase-like"/>
    <property type="match status" value="1"/>
</dbReference>
<dbReference type="Proteomes" id="UP001431429">
    <property type="component" value="Unassembled WGS sequence"/>
</dbReference>
<accession>A0ABT0UFA2</accession>
<comment type="caution">
    <text evidence="3">The sequence shown here is derived from an EMBL/GenBank/DDBJ whole genome shotgun (WGS) entry which is preliminary data.</text>
</comment>
<dbReference type="InterPro" id="IPR015943">
    <property type="entry name" value="WD40/YVTN_repeat-like_dom_sf"/>
</dbReference>
<proteinExistence type="predicted"/>
<dbReference type="InterPro" id="IPR027417">
    <property type="entry name" value="P-loop_NTPase"/>
</dbReference>
<feature type="domain" description="Novel STAND NTPase 1" evidence="2">
    <location>
        <begin position="185"/>
        <end position="441"/>
    </location>
</feature>
<dbReference type="PANTHER" id="PTHR19879:SF1">
    <property type="entry name" value="CANNONBALL-RELATED"/>
    <property type="match status" value="1"/>
</dbReference>
<evidence type="ECO:0000313" key="4">
    <source>
        <dbReference type="Proteomes" id="UP001431429"/>
    </source>
</evidence>
<feature type="repeat" description="WD" evidence="1">
    <location>
        <begin position="1108"/>
        <end position="1140"/>
    </location>
</feature>
<sequence length="1211" mass="130823">MGRREKPLEPDAGPVQRFAADLRELRRAAGGPTYRAMARDCAYSAPTLSIAAAGDRLPSLPVALAYVAACGGDAEVWEKRWHAAAADEPVIAHDDGTQAPYPGLARYGTEDSDHFFGRDQLIADLLDIMRRRPVTALVGASGSGKSSLLRAGLVPAVRAQDDAPTVIRIITPCPARIRPELLTEGALVLVDQFEELFTVCRDRAQRDAYIGALLNSPARIVIAIRADFYGRCAENPALAAALTDSVLLVGPMTSEQLREAVTGPATAERLQVERALTTRIVADVGAEPGGLPLMSHALLETWRRRRGRVLTTAAYESIGGIQGAIAHTAEGLFSTFTKAEAGAARALLLRLISPGEATEDTRRPAERLELLRFPESAEVLERLVHARLLTVDDNAVNLAHEALITGWPRLRGWVETDREVLRLHQRLTASARVWEELHRDQGALYRGAQLEAAREAFPVLDVLTAQERTFLLASLRAHDDALRAAARTTRRLRFSTVCLSILLCLAALAGAFAWGESEESDRRAIEAEARRVAQIADTMRVTDPTTALQLSLAAWRLADLPETREALFAAGAQPEVAAFTPPPDFSPGHGRGWRALSADGRTVISLGQDRTESWDVAGEHRLPELKGLDQHRSLGLAPDLRRAAVVSGERIRLWDLAAGRLVGPALGTANNGRPAGWFSPGGDLLASWAWLRGVELRDIRTGRLLLHIDHQRDFVLTLKISSDNRLMAYCTMRGTPQVWDIRQRRKLPTPWLNSIDACRDDAFHFTPDGQAIAVSTARGVSTWEVRSGKQRPRIELSGRSHHLAFSADGAHLAMVADNEILLWRTAHPSFPVLRLPVQGASLFALRLDMARGVIRYAAGAAGEEHAFTVRTIHFGATKPDDWERAPLMSAAYSPDGASLGTVRAGSFELRGSDGALRGRALGAVPPCVSCRRWMAFDRHSEKFAFLDASGRVKVRDLSSGTTEATPPAPPGVTGLTLTDSGGKVVISHGEPADQQIDALTAPPGEKGAQWAMLREGNVGAVLTTGTSDSLITTDRQRITQDIAGEDQFIAQGEGQILSIAVSDDRRLTAMSDGNGRTTLWESEGLRRIAVLSPGEPPDDPGPGSITHALAFSRDGGKLAAGDASGAIRVWDTSAPRSKGVALPPAHGPVLALAFTSDARGLRVTTPHTASRLYSLRAAEMADTVCKRSELTFPAHEWAVYLPSVPHRDICP</sequence>
<dbReference type="RefSeq" id="WP_250917645.1">
    <property type="nucleotide sequence ID" value="NZ_JAMQAW010000002.1"/>
</dbReference>
<dbReference type="Pfam" id="PF20703">
    <property type="entry name" value="nSTAND1"/>
    <property type="match status" value="2"/>
</dbReference>
<gene>
    <name evidence="3" type="ORF">NBG84_03035</name>
</gene>
<dbReference type="InterPro" id="IPR011047">
    <property type="entry name" value="Quinoprotein_ADH-like_sf"/>
</dbReference>
<dbReference type="PANTHER" id="PTHR19879">
    <property type="entry name" value="TRANSCRIPTION INITIATION FACTOR TFIID"/>
    <property type="match status" value="1"/>
</dbReference>
<evidence type="ECO:0000313" key="3">
    <source>
        <dbReference type="EMBL" id="MCM2387297.1"/>
    </source>
</evidence>
<dbReference type="Gene3D" id="2.130.10.10">
    <property type="entry name" value="YVTN repeat-like/Quinoprotein amine dehydrogenase"/>
    <property type="match status" value="3"/>
</dbReference>
<dbReference type="SMART" id="SM00320">
    <property type="entry name" value="WD40"/>
    <property type="match status" value="5"/>
</dbReference>
<dbReference type="EMBL" id="JAMQAW010000002">
    <property type="protein sequence ID" value="MCM2387297.1"/>
    <property type="molecule type" value="Genomic_DNA"/>
</dbReference>
<dbReference type="InterPro" id="IPR049052">
    <property type="entry name" value="nSTAND1"/>
</dbReference>
<dbReference type="InterPro" id="IPR001680">
    <property type="entry name" value="WD40_rpt"/>
</dbReference>
<dbReference type="PROSITE" id="PS50082">
    <property type="entry name" value="WD_REPEATS_2"/>
    <property type="match status" value="1"/>
</dbReference>
<reference evidence="3" key="1">
    <citation type="submission" date="2022-06" db="EMBL/GenBank/DDBJ databases">
        <title>Genome public.</title>
        <authorList>
            <person name="Sun Q."/>
        </authorList>
    </citation>
    <scope>NUCLEOTIDE SEQUENCE</scope>
    <source>
        <strain evidence="3">CWNU-1</strain>
    </source>
</reference>
<dbReference type="Gene3D" id="3.40.50.300">
    <property type="entry name" value="P-loop containing nucleotide triphosphate hydrolases"/>
    <property type="match status" value="1"/>
</dbReference>
<evidence type="ECO:0000256" key="1">
    <source>
        <dbReference type="PROSITE-ProRule" id="PRU00221"/>
    </source>
</evidence>
<organism evidence="3 4">
    <name type="scientific">Streptomyces albipurpureus</name>
    <dbReference type="NCBI Taxonomy" id="2897419"/>
    <lineage>
        <taxon>Bacteria</taxon>
        <taxon>Bacillati</taxon>
        <taxon>Actinomycetota</taxon>
        <taxon>Actinomycetes</taxon>
        <taxon>Kitasatosporales</taxon>
        <taxon>Streptomycetaceae</taxon>
        <taxon>Streptomyces</taxon>
    </lineage>
</organism>
<evidence type="ECO:0000259" key="2">
    <source>
        <dbReference type="Pfam" id="PF20703"/>
    </source>
</evidence>
<dbReference type="Pfam" id="PF00400">
    <property type="entry name" value="WD40"/>
    <property type="match status" value="1"/>
</dbReference>
<keyword evidence="4" id="KW-1185">Reference proteome</keyword>
<feature type="domain" description="Novel STAND NTPase 1" evidence="2">
    <location>
        <begin position="100"/>
        <end position="173"/>
    </location>
</feature>
<protein>
    <recommendedName>
        <fullName evidence="2">Novel STAND NTPase 1 domain-containing protein</fullName>
    </recommendedName>
</protein>
<name>A0ABT0UFA2_9ACTN</name>
<dbReference type="SUPFAM" id="SSF52540">
    <property type="entry name" value="P-loop containing nucleoside triphosphate hydrolases"/>
    <property type="match status" value="1"/>
</dbReference>